<dbReference type="InterPro" id="IPR004839">
    <property type="entry name" value="Aminotransferase_I/II_large"/>
</dbReference>
<evidence type="ECO:0000256" key="10">
    <source>
        <dbReference type="ARBA" id="ARBA00022898"/>
    </source>
</evidence>
<dbReference type="InterPro" id="IPR005957">
    <property type="entry name" value="Tyrosine_aminoTrfase"/>
</dbReference>
<keyword evidence="17" id="KW-1185">Reference proteome</keyword>
<dbReference type="PRINTS" id="PR00753">
    <property type="entry name" value="ACCSYNTHASE"/>
</dbReference>
<evidence type="ECO:0000313" key="17">
    <source>
        <dbReference type="Proteomes" id="UP001153709"/>
    </source>
</evidence>
<dbReference type="SUPFAM" id="SSF53383">
    <property type="entry name" value="PLP-dependent transferases"/>
    <property type="match status" value="1"/>
</dbReference>
<evidence type="ECO:0000256" key="8">
    <source>
        <dbReference type="ARBA" id="ARBA00022679"/>
    </source>
</evidence>
<dbReference type="Proteomes" id="UP001153709">
    <property type="component" value="Chromosome 7"/>
</dbReference>
<sequence>MYDRKLEKTASVSIIEDPKVEIWRIEASTAAKNTRNFIREIVDNLDLQPNPDKAVIALSIGDPTVYGNLKAADETIDAVKAVVEEGLFNGYVASTGHQDAKEAVAEYLSNDGVEISARDVILCSGCSSSLEHCITALADGTKNHNILIPRPGFPIYRTLAEHIGVEVRYYNLIPENNWEADIDHLESQIDNNTAAIVLNNPSNPCGSSFSKEHLRNILEVAYNNRIPVIADEIYENLVFPGEQFTSTASLNSGVPLLICGGLAKRFLIPGWRLGWIIVHDEFGVLDDIRKALNSLSQRIIGSNTLIQGALPAILKNTPQSFFDSLNNTLANNAKVAFEELKNARGLTPFMPQGTMYMLVEIQMAKFPMFENGLEFAKKMMEEESVFCLPGDCFAIPGFLRLVITVPEDLIKEACQRMAEFCNRYYTQ</sequence>
<keyword evidence="9" id="KW-0828">Tyrosine catabolism</keyword>
<dbReference type="AlphaFoldDB" id="A0A9N9T925"/>
<dbReference type="OrthoDB" id="7042322at2759"/>
<dbReference type="CDD" id="cd00609">
    <property type="entry name" value="AAT_like"/>
    <property type="match status" value="1"/>
</dbReference>
<organism evidence="16 17">
    <name type="scientific">Diabrotica balteata</name>
    <name type="common">Banded cucumber beetle</name>
    <dbReference type="NCBI Taxonomy" id="107213"/>
    <lineage>
        <taxon>Eukaryota</taxon>
        <taxon>Metazoa</taxon>
        <taxon>Ecdysozoa</taxon>
        <taxon>Arthropoda</taxon>
        <taxon>Hexapoda</taxon>
        <taxon>Insecta</taxon>
        <taxon>Pterygota</taxon>
        <taxon>Neoptera</taxon>
        <taxon>Endopterygota</taxon>
        <taxon>Coleoptera</taxon>
        <taxon>Polyphaga</taxon>
        <taxon>Cucujiformia</taxon>
        <taxon>Chrysomeloidea</taxon>
        <taxon>Chrysomelidae</taxon>
        <taxon>Galerucinae</taxon>
        <taxon>Diabroticina</taxon>
        <taxon>Diabroticites</taxon>
        <taxon>Diabrotica</taxon>
    </lineage>
</organism>
<dbReference type="PIRSF" id="PIRSF000517">
    <property type="entry name" value="Tyr_transaminase"/>
    <property type="match status" value="1"/>
</dbReference>
<evidence type="ECO:0000259" key="15">
    <source>
        <dbReference type="Pfam" id="PF00155"/>
    </source>
</evidence>
<dbReference type="Gene3D" id="3.90.1150.10">
    <property type="entry name" value="Aspartate Aminotransferase, domain 1"/>
    <property type="match status" value="1"/>
</dbReference>
<evidence type="ECO:0000256" key="11">
    <source>
        <dbReference type="ARBA" id="ARBA00023232"/>
    </source>
</evidence>
<evidence type="ECO:0000256" key="5">
    <source>
        <dbReference type="ARBA" id="ARBA00012749"/>
    </source>
</evidence>
<evidence type="ECO:0000256" key="4">
    <source>
        <dbReference type="ARBA" id="ARBA00011738"/>
    </source>
</evidence>
<dbReference type="GO" id="GO:0006572">
    <property type="term" value="P:L-tyrosine catabolic process"/>
    <property type="evidence" value="ECO:0007669"/>
    <property type="project" value="UniProtKB-KW"/>
</dbReference>
<dbReference type="PROSITE" id="PS00105">
    <property type="entry name" value="AA_TRANSFER_CLASS_1"/>
    <property type="match status" value="1"/>
</dbReference>
<evidence type="ECO:0000256" key="3">
    <source>
        <dbReference type="ARBA" id="ARBA00007441"/>
    </source>
</evidence>
<dbReference type="GO" id="GO:0006559">
    <property type="term" value="P:L-phenylalanine catabolic process"/>
    <property type="evidence" value="ECO:0007669"/>
    <property type="project" value="UniProtKB-UniRule"/>
</dbReference>
<evidence type="ECO:0000256" key="2">
    <source>
        <dbReference type="ARBA" id="ARBA00005203"/>
    </source>
</evidence>
<dbReference type="EC" id="2.6.1.5" evidence="5 13"/>
<name>A0A9N9T925_DIABA</name>
<keyword evidence="7" id="KW-0032">Aminotransferase</keyword>
<evidence type="ECO:0000256" key="6">
    <source>
        <dbReference type="ARBA" id="ARBA00015959"/>
    </source>
</evidence>
<keyword evidence="11" id="KW-0585">Phenylalanine catabolism</keyword>
<evidence type="ECO:0000256" key="1">
    <source>
        <dbReference type="ARBA" id="ARBA00001933"/>
    </source>
</evidence>
<evidence type="ECO:0000256" key="9">
    <source>
        <dbReference type="ARBA" id="ARBA00022878"/>
    </source>
</evidence>
<comment type="cofactor">
    <cofactor evidence="1 13 14">
        <name>pyridoxal 5'-phosphate</name>
        <dbReference type="ChEBI" id="CHEBI:597326"/>
    </cofactor>
</comment>
<dbReference type="EMBL" id="OU898282">
    <property type="protein sequence ID" value="CAG9838133.1"/>
    <property type="molecule type" value="Genomic_DNA"/>
</dbReference>
<dbReference type="InterPro" id="IPR015424">
    <property type="entry name" value="PyrdxlP-dep_Trfase"/>
</dbReference>
<dbReference type="PANTHER" id="PTHR45744">
    <property type="entry name" value="TYROSINE AMINOTRANSFERASE"/>
    <property type="match status" value="1"/>
</dbReference>
<gene>
    <name evidence="16" type="ORF">DIABBA_LOCUS11061</name>
</gene>
<keyword evidence="10 13" id="KW-0663">Pyridoxal phosphate</keyword>
<dbReference type="Pfam" id="PF00155">
    <property type="entry name" value="Aminotran_1_2"/>
    <property type="match status" value="1"/>
</dbReference>
<evidence type="ECO:0000256" key="12">
    <source>
        <dbReference type="ARBA" id="ARBA00047798"/>
    </source>
</evidence>
<dbReference type="InterPro" id="IPR005958">
    <property type="entry name" value="TyrNic_aminoTrfase"/>
</dbReference>
<feature type="modified residue" description="N6-(pyridoxal phosphate)lysine" evidence="14">
    <location>
        <position position="264"/>
    </location>
</feature>
<reference evidence="16" key="1">
    <citation type="submission" date="2022-01" db="EMBL/GenBank/DDBJ databases">
        <authorList>
            <person name="King R."/>
        </authorList>
    </citation>
    <scope>NUCLEOTIDE SEQUENCE</scope>
</reference>
<proteinExistence type="inferred from homology"/>
<dbReference type="GO" id="GO:0004838">
    <property type="term" value="F:L-tyrosine-2-oxoglutarate transaminase activity"/>
    <property type="evidence" value="ECO:0007669"/>
    <property type="project" value="UniProtKB-UniRule"/>
</dbReference>
<evidence type="ECO:0000256" key="7">
    <source>
        <dbReference type="ARBA" id="ARBA00022576"/>
    </source>
</evidence>
<dbReference type="Gene3D" id="3.40.640.10">
    <property type="entry name" value="Type I PLP-dependent aspartate aminotransferase-like (Major domain)"/>
    <property type="match status" value="1"/>
</dbReference>
<dbReference type="NCBIfam" id="TIGR01264">
    <property type="entry name" value="tyr_amTase_E"/>
    <property type="match status" value="1"/>
</dbReference>
<dbReference type="GO" id="GO:0030170">
    <property type="term" value="F:pyridoxal phosphate binding"/>
    <property type="evidence" value="ECO:0007669"/>
    <property type="project" value="InterPro"/>
</dbReference>
<evidence type="ECO:0000256" key="14">
    <source>
        <dbReference type="PIRSR" id="PIRSR000517-1"/>
    </source>
</evidence>
<dbReference type="PANTHER" id="PTHR45744:SF2">
    <property type="entry name" value="TYROSINE AMINOTRANSFERASE"/>
    <property type="match status" value="1"/>
</dbReference>
<comment type="pathway">
    <text evidence="2 13">Amino-acid degradation; L-phenylalanine degradation; acetoacetate and fumarate from L-phenylalanine: step 2/6.</text>
</comment>
<dbReference type="NCBIfam" id="TIGR01265">
    <property type="entry name" value="tyr_nico_aTase"/>
    <property type="match status" value="1"/>
</dbReference>
<keyword evidence="8" id="KW-0808">Transferase</keyword>
<evidence type="ECO:0000256" key="13">
    <source>
        <dbReference type="PIRNR" id="PIRNR000517"/>
    </source>
</evidence>
<comment type="subunit">
    <text evidence="4 13">Homodimer.</text>
</comment>
<dbReference type="InterPro" id="IPR004838">
    <property type="entry name" value="NHTrfase_class1_PyrdxlP-BS"/>
</dbReference>
<dbReference type="InterPro" id="IPR015421">
    <property type="entry name" value="PyrdxlP-dep_Trfase_major"/>
</dbReference>
<comment type="catalytic activity">
    <reaction evidence="12 13">
        <text>L-tyrosine + 2-oxoglutarate = 3-(4-hydroxyphenyl)pyruvate + L-glutamate</text>
        <dbReference type="Rhea" id="RHEA:15093"/>
        <dbReference type="ChEBI" id="CHEBI:16810"/>
        <dbReference type="ChEBI" id="CHEBI:29985"/>
        <dbReference type="ChEBI" id="CHEBI:36242"/>
        <dbReference type="ChEBI" id="CHEBI:58315"/>
        <dbReference type="EC" id="2.6.1.5"/>
    </reaction>
</comment>
<comment type="function">
    <text evidence="13">Transaminase involved in tyrosine breakdown. Converts tyrosine to p-hydroxyphenylpyruvate.</text>
</comment>
<accession>A0A9N9T925</accession>
<protein>
    <recommendedName>
        <fullName evidence="6 13">Tyrosine aminotransferase</fullName>
        <shortName evidence="13">TAT</shortName>
        <ecNumber evidence="5 13">2.6.1.5</ecNumber>
    </recommendedName>
</protein>
<evidence type="ECO:0000313" key="16">
    <source>
        <dbReference type="EMBL" id="CAG9838133.1"/>
    </source>
</evidence>
<feature type="domain" description="Aminotransferase class I/classII large" evidence="15">
    <location>
        <begin position="55"/>
        <end position="416"/>
    </location>
</feature>
<comment type="similarity">
    <text evidence="3 13">Belongs to the class-I pyridoxal-phosphate-dependent aminotransferase family.</text>
</comment>
<dbReference type="InterPro" id="IPR015422">
    <property type="entry name" value="PyrdxlP-dep_Trfase_small"/>
</dbReference>